<evidence type="ECO:0000313" key="5">
    <source>
        <dbReference type="EMBL" id="QWG07166.1"/>
    </source>
</evidence>
<dbReference type="SUPFAM" id="SSF46689">
    <property type="entry name" value="Homeodomain-like"/>
    <property type="match status" value="1"/>
</dbReference>
<proteinExistence type="predicted"/>
<dbReference type="Gene3D" id="1.10.10.60">
    <property type="entry name" value="Homeodomain-like"/>
    <property type="match status" value="1"/>
</dbReference>
<evidence type="ECO:0000313" key="6">
    <source>
        <dbReference type="Proteomes" id="UP000682802"/>
    </source>
</evidence>
<dbReference type="PANTHER" id="PTHR47893:SF1">
    <property type="entry name" value="REGULATORY PROTEIN PCHR"/>
    <property type="match status" value="1"/>
</dbReference>
<dbReference type="InterPro" id="IPR009057">
    <property type="entry name" value="Homeodomain-like_sf"/>
</dbReference>
<keyword evidence="3" id="KW-0804">Transcription</keyword>
<evidence type="ECO:0000256" key="2">
    <source>
        <dbReference type="ARBA" id="ARBA00023125"/>
    </source>
</evidence>
<protein>
    <submittedName>
        <fullName evidence="5">Helix-turn-helix transcriptional regulator</fullName>
    </submittedName>
</protein>
<dbReference type="PRINTS" id="PR00032">
    <property type="entry name" value="HTHARAC"/>
</dbReference>
<evidence type="ECO:0000259" key="4">
    <source>
        <dbReference type="PROSITE" id="PS01124"/>
    </source>
</evidence>
<reference evidence="5 6" key="1">
    <citation type="submission" date="2021-05" db="EMBL/GenBank/DDBJ databases">
        <title>Comparative genomic studies on the polysaccharide-degrading batcterial strains of the Flammeovirga genus.</title>
        <authorList>
            <person name="Zewei F."/>
            <person name="Zheng Z."/>
            <person name="Yu L."/>
            <person name="Ruyue G."/>
            <person name="Yanhong M."/>
            <person name="Yuanyuan C."/>
            <person name="Jingyan G."/>
            <person name="Wenjun H."/>
        </authorList>
    </citation>
    <scope>NUCLEOTIDE SEQUENCE [LARGE SCALE GENOMIC DNA]</scope>
    <source>
        <strain evidence="5 6">YS10</strain>
    </source>
</reference>
<dbReference type="InterPro" id="IPR018060">
    <property type="entry name" value="HTH_AraC"/>
</dbReference>
<dbReference type="InterPro" id="IPR053142">
    <property type="entry name" value="PchR_regulatory_protein"/>
</dbReference>
<keyword evidence="6" id="KW-1185">Reference proteome</keyword>
<feature type="domain" description="HTH araC/xylS-type" evidence="4">
    <location>
        <begin position="233"/>
        <end position="331"/>
    </location>
</feature>
<keyword evidence="2" id="KW-0238">DNA-binding</keyword>
<sequence length="337" mass="38804">MNNKTIVLDASSLKKSYIKLQKDIGGQLIDNRLIGKTKIGDINLEYFSLIPAINISVNQVFLQDNVQVSTGIKAEKSSLFITILKKNSRFLIDSDTDQETELSNGNAQYSIMLYKSSHSIIIDFKKAEDIKWVGIRVEHETLKEIMEAQNSTSFSDFLNQLKNKVYYEETNPEIEDMTEELFAAQKLTLGRQAIVFGKGMELMGKLVSQLIEKNKRRKTPEKVISKEAFDIYFNIKDYLLSDYANIPTIAMLSDKFKIGETKLKEDFKQIFGQPIFKFVTNHRMLDAHRALRYTEKPIGKIAKEVGYSHLSKFTTAFKRFYDYTPSELRNSKKIQSH</sequence>
<dbReference type="Pfam" id="PF12833">
    <property type="entry name" value="HTH_18"/>
    <property type="match status" value="1"/>
</dbReference>
<dbReference type="EMBL" id="CP076128">
    <property type="protein sequence ID" value="QWG07166.1"/>
    <property type="molecule type" value="Genomic_DNA"/>
</dbReference>
<organism evidence="5 6">
    <name type="scientific">Flammeovirga kamogawensis</name>
    <dbReference type="NCBI Taxonomy" id="373891"/>
    <lineage>
        <taxon>Bacteria</taxon>
        <taxon>Pseudomonadati</taxon>
        <taxon>Bacteroidota</taxon>
        <taxon>Cytophagia</taxon>
        <taxon>Cytophagales</taxon>
        <taxon>Flammeovirgaceae</taxon>
        <taxon>Flammeovirga</taxon>
    </lineage>
</organism>
<dbReference type="InterPro" id="IPR020449">
    <property type="entry name" value="Tscrpt_reg_AraC-type_HTH"/>
</dbReference>
<dbReference type="PANTHER" id="PTHR47893">
    <property type="entry name" value="REGULATORY PROTEIN PCHR"/>
    <property type="match status" value="1"/>
</dbReference>
<name>A0ABX8GUG5_9BACT</name>
<evidence type="ECO:0000256" key="1">
    <source>
        <dbReference type="ARBA" id="ARBA00023015"/>
    </source>
</evidence>
<dbReference type="Proteomes" id="UP000682802">
    <property type="component" value="Chromosome 1"/>
</dbReference>
<gene>
    <name evidence="5" type="ORF">KM029_17970</name>
</gene>
<dbReference type="PROSITE" id="PS01124">
    <property type="entry name" value="HTH_ARAC_FAMILY_2"/>
    <property type="match status" value="1"/>
</dbReference>
<keyword evidence="1" id="KW-0805">Transcription regulation</keyword>
<accession>A0ABX8GUG5</accession>
<dbReference type="RefSeq" id="WP_144074567.1">
    <property type="nucleotide sequence ID" value="NZ_CP076128.1"/>
</dbReference>
<dbReference type="SMART" id="SM00342">
    <property type="entry name" value="HTH_ARAC"/>
    <property type="match status" value="1"/>
</dbReference>
<evidence type="ECO:0000256" key="3">
    <source>
        <dbReference type="ARBA" id="ARBA00023163"/>
    </source>
</evidence>